<dbReference type="PANTHER" id="PTHR46637:SF1">
    <property type="entry name" value="BLL5188 PROTEIN"/>
    <property type="match status" value="1"/>
</dbReference>
<dbReference type="PANTHER" id="PTHR46637">
    <property type="entry name" value="TIS1421-TRANSPOSASE PROTEIN A"/>
    <property type="match status" value="1"/>
</dbReference>
<evidence type="ECO:0000259" key="2">
    <source>
        <dbReference type="Pfam" id="PF13340"/>
    </source>
</evidence>
<reference evidence="3 4" key="1">
    <citation type="submission" date="2020-08" db="EMBL/GenBank/DDBJ databases">
        <title>Sequencing the genomes of 1000 actinobacteria strains.</title>
        <authorList>
            <person name="Klenk H.-P."/>
        </authorList>
    </citation>
    <scope>NUCLEOTIDE SEQUENCE [LARGE SCALE GENOMIC DNA]</scope>
    <source>
        <strain evidence="3 4">DSM 45507</strain>
    </source>
</reference>
<evidence type="ECO:0000313" key="3">
    <source>
        <dbReference type="EMBL" id="MBB5774505.1"/>
    </source>
</evidence>
<feature type="region of interest" description="Disordered" evidence="1">
    <location>
        <begin position="85"/>
        <end position="107"/>
    </location>
</feature>
<dbReference type="Proteomes" id="UP000579153">
    <property type="component" value="Unassembled WGS sequence"/>
</dbReference>
<evidence type="ECO:0000313" key="4">
    <source>
        <dbReference type="Proteomes" id="UP000579153"/>
    </source>
</evidence>
<name>A0A7W9L8I4_9ACTN</name>
<dbReference type="AlphaFoldDB" id="A0A7W9L8I4"/>
<keyword evidence="4" id="KW-1185">Reference proteome</keyword>
<accession>A0A7W9L8I4</accession>
<dbReference type="InterPro" id="IPR052909">
    <property type="entry name" value="Transposase_6_like"/>
</dbReference>
<gene>
    <name evidence="3" type="ORF">HD596_001261</name>
</gene>
<proteinExistence type="predicted"/>
<feature type="domain" description="Insertion element IS402-like" evidence="2">
    <location>
        <begin position="6"/>
        <end position="77"/>
    </location>
</feature>
<evidence type="ECO:0000256" key="1">
    <source>
        <dbReference type="SAM" id="MobiDB-lite"/>
    </source>
</evidence>
<dbReference type="EMBL" id="JACHMB010000001">
    <property type="protein sequence ID" value="MBB5774505.1"/>
    <property type="molecule type" value="Genomic_DNA"/>
</dbReference>
<dbReference type="RefSeq" id="WP_185068345.1">
    <property type="nucleotide sequence ID" value="NZ_JACHMB010000001.1"/>
</dbReference>
<protein>
    <submittedName>
        <fullName evidence="3">Transposase</fullName>
    </submittedName>
</protein>
<organism evidence="3 4">
    <name type="scientific">Nonomuraea jabiensis</name>
    <dbReference type="NCBI Taxonomy" id="882448"/>
    <lineage>
        <taxon>Bacteria</taxon>
        <taxon>Bacillati</taxon>
        <taxon>Actinomycetota</taxon>
        <taxon>Actinomycetes</taxon>
        <taxon>Streptosporangiales</taxon>
        <taxon>Streptosporangiaceae</taxon>
        <taxon>Nonomuraea</taxon>
    </lineage>
</organism>
<sequence>MHRGDLTNAEWERLASLLPPGDTLGDRWDEHRMMINGVLYQARTGLRWRHLPGRFGCWVTIYRHHRHWAADGTWRRLLRAIETAQDDATTDDGAAQPPPRPAPVHHPRHEALAHDPVLLSLRSHLAAVVRQRDI</sequence>
<dbReference type="Pfam" id="PF13340">
    <property type="entry name" value="DUF4096"/>
    <property type="match status" value="1"/>
</dbReference>
<dbReference type="InterPro" id="IPR025161">
    <property type="entry name" value="IS402-like_dom"/>
</dbReference>
<comment type="caution">
    <text evidence="3">The sequence shown here is derived from an EMBL/GenBank/DDBJ whole genome shotgun (WGS) entry which is preliminary data.</text>
</comment>